<dbReference type="Gene3D" id="3.10.310.70">
    <property type="match status" value="1"/>
</dbReference>
<dbReference type="SUPFAM" id="SSF51556">
    <property type="entry name" value="Metallo-dependent hydrolases"/>
    <property type="match status" value="1"/>
</dbReference>
<dbReference type="PANTHER" id="PTHR22642:SF20">
    <property type="entry name" value="AMIDOHYDROLASE 3 DOMAIN-CONTAINING PROTEIN"/>
    <property type="match status" value="1"/>
</dbReference>
<dbReference type="InterPro" id="IPR013108">
    <property type="entry name" value="Amidohydro_3"/>
</dbReference>
<dbReference type="AlphaFoldDB" id="A0A850H0Q6"/>
<gene>
    <name evidence="3" type="ORF">HUV48_10730</name>
</gene>
<dbReference type="Proteomes" id="UP000561438">
    <property type="component" value="Unassembled WGS sequence"/>
</dbReference>
<keyword evidence="1" id="KW-0732">Signal</keyword>
<protein>
    <submittedName>
        <fullName evidence="3">Amidohydrolase</fullName>
    </submittedName>
</protein>
<dbReference type="SUPFAM" id="SSF51338">
    <property type="entry name" value="Composite domain of metallo-dependent hydrolases"/>
    <property type="match status" value="1"/>
</dbReference>
<dbReference type="InterPro" id="IPR033932">
    <property type="entry name" value="YtcJ-like"/>
</dbReference>
<dbReference type="PANTHER" id="PTHR22642">
    <property type="entry name" value="IMIDAZOLONEPROPIONASE"/>
    <property type="match status" value="1"/>
</dbReference>
<dbReference type="Gene3D" id="2.30.40.10">
    <property type="entry name" value="Urease, subunit C, domain 1"/>
    <property type="match status" value="1"/>
</dbReference>
<evidence type="ECO:0000313" key="3">
    <source>
        <dbReference type="EMBL" id="NVD45481.1"/>
    </source>
</evidence>
<dbReference type="Pfam" id="PF07969">
    <property type="entry name" value="Amidohydro_3"/>
    <property type="match status" value="1"/>
</dbReference>
<dbReference type="InterPro" id="IPR032466">
    <property type="entry name" value="Metal_Hydrolase"/>
</dbReference>
<evidence type="ECO:0000259" key="2">
    <source>
        <dbReference type="Pfam" id="PF07969"/>
    </source>
</evidence>
<dbReference type="CDD" id="cd01300">
    <property type="entry name" value="YtcJ_like"/>
    <property type="match status" value="1"/>
</dbReference>
<reference evidence="3 4" key="1">
    <citation type="submission" date="2020-06" db="EMBL/GenBank/DDBJ databases">
        <title>Altererythrobacter sp. HHU K3-1.</title>
        <authorList>
            <person name="Zhang D."/>
            <person name="Xue H."/>
        </authorList>
    </citation>
    <scope>NUCLEOTIDE SEQUENCE [LARGE SCALE GENOMIC DNA]</scope>
    <source>
        <strain evidence="3 4">HHU K3-1</strain>
    </source>
</reference>
<dbReference type="EMBL" id="JABWGV010000003">
    <property type="protein sequence ID" value="NVD45481.1"/>
    <property type="molecule type" value="Genomic_DNA"/>
</dbReference>
<evidence type="ECO:0000256" key="1">
    <source>
        <dbReference type="SAM" id="SignalP"/>
    </source>
</evidence>
<keyword evidence="4" id="KW-1185">Reference proteome</keyword>
<proteinExistence type="predicted"/>
<dbReference type="Gene3D" id="3.20.20.140">
    <property type="entry name" value="Metal-dependent hydrolases"/>
    <property type="match status" value="1"/>
</dbReference>
<dbReference type="RefSeq" id="WP_176267750.1">
    <property type="nucleotide sequence ID" value="NZ_JABWGV010000003.1"/>
</dbReference>
<name>A0A850H0Q6_9SPHN</name>
<dbReference type="InterPro" id="IPR011059">
    <property type="entry name" value="Metal-dep_hydrolase_composite"/>
</dbReference>
<feature type="chain" id="PRO_5032855124" evidence="1">
    <location>
        <begin position="36"/>
        <end position="568"/>
    </location>
</feature>
<keyword evidence="3" id="KW-0378">Hydrolase</keyword>
<comment type="caution">
    <text evidence="3">The sequence shown here is derived from an EMBL/GenBank/DDBJ whole genome shotgun (WGS) entry which is preliminary data.</text>
</comment>
<accession>A0A850H0Q6</accession>
<dbReference type="GO" id="GO:0016810">
    <property type="term" value="F:hydrolase activity, acting on carbon-nitrogen (but not peptide) bonds"/>
    <property type="evidence" value="ECO:0007669"/>
    <property type="project" value="InterPro"/>
</dbReference>
<sequence>MKTDATHTDLSAKLRSGTAALAALAAALFAAPASADLLIDNVNGITIGEDGEVERFVAVWIDDDGRVRETFEKRERTPKDTDNRVDGKGRVMLPGFIDSHLHIMGLGFGALTLDLSGTNSLAEAQQKIAEFAAANPSRPWILGRGWNQEKWGLGRFPTAAELDAVVADRPVWLERVDGHAGWGNTLAIERAGITAKTADPDGGRIERIAGSGAPAGVFVDRAGDLVSQTIPAPRPAERDLAFAKAQELLHARGITAAADMGTTIEDWQAFRRAGDTGRLTLRVMSYAAGVEAMDLIGGGGPTPWLYDDRLRLNGVKLYLDGALGSRGAWLKRPYADDAGNRGLPLLTPAALRNQMSRAALGNFQPAVHAIGDAADAEVLGAVDELADSYGGDRRWRIEHAQIVDPVDLAAFGQHGIIASMQPVHQTSDRLMAEARLGADRLDGAYAWKSIADTGAVLVFGSDAPVELPDVLAGMAVAISRVDADGQPFGGWRPEEVVDRERALAAYTSNGAYAGYAEKHFGKLVAGQRADFVFLDTDPFLASPDQIRGATVLETWVAGRKVFDIDAEN</sequence>
<feature type="domain" description="Amidohydrolase 3" evidence="2">
    <location>
        <begin position="85"/>
        <end position="562"/>
    </location>
</feature>
<feature type="signal peptide" evidence="1">
    <location>
        <begin position="1"/>
        <end position="35"/>
    </location>
</feature>
<evidence type="ECO:0000313" key="4">
    <source>
        <dbReference type="Proteomes" id="UP000561438"/>
    </source>
</evidence>
<organism evidence="3 4">
    <name type="scientific">Qipengyuania atrilutea</name>
    <dbReference type="NCBI Taxonomy" id="2744473"/>
    <lineage>
        <taxon>Bacteria</taxon>
        <taxon>Pseudomonadati</taxon>
        <taxon>Pseudomonadota</taxon>
        <taxon>Alphaproteobacteria</taxon>
        <taxon>Sphingomonadales</taxon>
        <taxon>Erythrobacteraceae</taxon>
        <taxon>Qipengyuania</taxon>
    </lineage>
</organism>